<proteinExistence type="predicted"/>
<dbReference type="Proteomes" id="UP000049828">
    <property type="component" value="Unassembled WGS sequence"/>
</dbReference>
<evidence type="ECO:0000313" key="2">
    <source>
        <dbReference type="Proteomes" id="UP000049828"/>
    </source>
</evidence>
<evidence type="ECO:0000313" key="1">
    <source>
        <dbReference type="EMBL" id="CRL42993.1"/>
    </source>
</evidence>
<dbReference type="AlphaFoldDB" id="A0A0M6X1P4"/>
<reference evidence="2" key="1">
    <citation type="submission" date="2015-05" db="EMBL/GenBank/DDBJ databases">
        <authorList>
            <consortium name="Pathogen Informatics"/>
        </authorList>
    </citation>
    <scope>NUCLEOTIDE SEQUENCE [LARGE SCALE GENOMIC DNA]</scope>
    <source>
        <strain evidence="2">L1-83</strain>
    </source>
</reference>
<dbReference type="EMBL" id="CVRS01000114">
    <property type="protein sequence ID" value="CRL42993.1"/>
    <property type="molecule type" value="Genomic_DNA"/>
</dbReference>
<name>A0A0M6X1P4_9FIRM</name>
<dbReference type="OrthoDB" id="2060662at2"/>
<accession>A0A0M6X1P4</accession>
<protein>
    <submittedName>
        <fullName evidence="1">Uncharacterized protein</fullName>
    </submittedName>
</protein>
<keyword evidence="2" id="KW-1185">Reference proteome</keyword>
<organism evidence="1 2">
    <name type="scientific">Roseburia inulinivorans</name>
    <dbReference type="NCBI Taxonomy" id="360807"/>
    <lineage>
        <taxon>Bacteria</taxon>
        <taxon>Bacillati</taxon>
        <taxon>Bacillota</taxon>
        <taxon>Clostridia</taxon>
        <taxon>Lachnospirales</taxon>
        <taxon>Lachnospiraceae</taxon>
        <taxon>Roseburia</taxon>
    </lineage>
</organism>
<dbReference type="RefSeq" id="WP_021922319.1">
    <property type="nucleotide sequence ID" value="NZ_CVRS01000114.1"/>
</dbReference>
<gene>
    <name evidence="1" type="ORF">RIL183_33511</name>
</gene>
<sequence>MLVDLLDQSIIAMKEIYELEKSSNDVQKQEKNDKIFSNVVSENHLMVKAVTDSMSQLGFVISQETRGKVIGLLKSSCDAVSRGLIQESTANYLQKEVFNIKKAILQEWSNYYHRVADQKINMLQTIKGIAPEREKVDYASNKIKLGASWDFKQDNLDKMEKGLQEADEIINSLGFGEDGAEIIAFLKKVASGKASVHDLTPDILNWLMENNMTSKLAVSFK</sequence>